<evidence type="ECO:0000313" key="2">
    <source>
        <dbReference type="Proteomes" id="UP000789396"/>
    </source>
</evidence>
<dbReference type="AlphaFoldDB" id="A0A9N8Z5G9"/>
<protein>
    <submittedName>
        <fullName evidence="1">15908_t:CDS:1</fullName>
    </submittedName>
</protein>
<reference evidence="1" key="1">
    <citation type="submission" date="2021-06" db="EMBL/GenBank/DDBJ databases">
        <authorList>
            <person name="Kallberg Y."/>
            <person name="Tangrot J."/>
            <person name="Rosling A."/>
        </authorList>
    </citation>
    <scope>NUCLEOTIDE SEQUENCE</scope>
    <source>
        <strain evidence="1">IN212</strain>
    </source>
</reference>
<feature type="non-terminal residue" evidence="1">
    <location>
        <position position="47"/>
    </location>
</feature>
<comment type="caution">
    <text evidence="1">The sequence shown here is derived from an EMBL/GenBank/DDBJ whole genome shotgun (WGS) entry which is preliminary data.</text>
</comment>
<name>A0A9N8Z5G9_9GLOM</name>
<keyword evidence="2" id="KW-1185">Reference proteome</keyword>
<organism evidence="1 2">
    <name type="scientific">Racocetra fulgida</name>
    <dbReference type="NCBI Taxonomy" id="60492"/>
    <lineage>
        <taxon>Eukaryota</taxon>
        <taxon>Fungi</taxon>
        <taxon>Fungi incertae sedis</taxon>
        <taxon>Mucoromycota</taxon>
        <taxon>Glomeromycotina</taxon>
        <taxon>Glomeromycetes</taxon>
        <taxon>Diversisporales</taxon>
        <taxon>Gigasporaceae</taxon>
        <taxon>Racocetra</taxon>
    </lineage>
</organism>
<dbReference type="Proteomes" id="UP000789396">
    <property type="component" value="Unassembled WGS sequence"/>
</dbReference>
<proteinExistence type="predicted"/>
<dbReference type="EMBL" id="CAJVPZ010000849">
    <property type="protein sequence ID" value="CAG8477711.1"/>
    <property type="molecule type" value="Genomic_DNA"/>
</dbReference>
<accession>A0A9N8Z5G9</accession>
<sequence>MKTVVPKKFFIQVQFMVWLTDNPQVDLPVFTKPGYRSPASDSMSATQ</sequence>
<gene>
    <name evidence="1" type="ORF">RFULGI_LOCUS1399</name>
</gene>
<evidence type="ECO:0000313" key="1">
    <source>
        <dbReference type="EMBL" id="CAG8477711.1"/>
    </source>
</evidence>